<dbReference type="GO" id="GO:0006508">
    <property type="term" value="P:proteolysis"/>
    <property type="evidence" value="ECO:0007669"/>
    <property type="project" value="UniProtKB-KW"/>
</dbReference>
<dbReference type="GO" id="GO:0008233">
    <property type="term" value="F:peptidase activity"/>
    <property type="evidence" value="ECO:0007669"/>
    <property type="project" value="UniProtKB-KW"/>
</dbReference>
<evidence type="ECO:0000313" key="2">
    <source>
        <dbReference type="Proteomes" id="UP000267250"/>
    </source>
</evidence>
<organism evidence="1 2">
    <name type="scientific">Anoxybacter fermentans</name>
    <dbReference type="NCBI Taxonomy" id="1323375"/>
    <lineage>
        <taxon>Bacteria</taxon>
        <taxon>Bacillati</taxon>
        <taxon>Bacillota</taxon>
        <taxon>Clostridia</taxon>
        <taxon>Halanaerobiales</taxon>
        <taxon>Anoxybacter</taxon>
    </lineage>
</organism>
<dbReference type="KEGG" id="aft:BBF96_13265"/>
<keyword evidence="1" id="KW-0378">Hydrolase</keyword>
<name>A0A3S9T1A5_9FIRM</name>
<dbReference type="InterPro" id="IPR009665">
    <property type="entry name" value="YyaC"/>
</dbReference>
<dbReference type="RefSeq" id="WP_127017642.1">
    <property type="nucleotide sequence ID" value="NZ_CP016379.1"/>
</dbReference>
<dbReference type="AlphaFoldDB" id="A0A3S9T1A5"/>
<reference evidence="1 2" key="1">
    <citation type="submission" date="2016-07" db="EMBL/GenBank/DDBJ databases">
        <title>Genome and transcriptome analysis of iron-reducing fermentative bacteria Anoxybacter fermentans.</title>
        <authorList>
            <person name="Zeng X."/>
            <person name="Shao Z."/>
        </authorList>
    </citation>
    <scope>NUCLEOTIDE SEQUENCE [LARGE SCALE GENOMIC DNA]</scope>
    <source>
        <strain evidence="1 2">DY22613</strain>
    </source>
</reference>
<dbReference type="Pfam" id="PF06866">
    <property type="entry name" value="DUF1256"/>
    <property type="match status" value="1"/>
</dbReference>
<keyword evidence="1" id="KW-0645">Protease</keyword>
<evidence type="ECO:0000313" key="1">
    <source>
        <dbReference type="EMBL" id="AZR74285.1"/>
    </source>
</evidence>
<sequence length="195" mass="21513">MKLKPGAKTETRIHMDTPLAQMKLKDTILSFLYKYKSKITDPTIILCIGTDRSTGDALGPLVGTKLTQYKLPYIRVYGNLDNPVHAANLDETIAKIHTTYHYPFIIAIDAGLGRHSSVGMIDVKDGPLKPGTGVNKELTPVGNMHLTGLVNIGGYMEYFVLQSTRLSLVMKMADIIAYGIQAGIREFFQKQAQAE</sequence>
<keyword evidence="2" id="KW-1185">Reference proteome</keyword>
<proteinExistence type="predicted"/>
<dbReference type="NCBIfam" id="TIGR02841">
    <property type="entry name" value="spore_YyaC"/>
    <property type="match status" value="1"/>
</dbReference>
<gene>
    <name evidence="1" type="ORF">BBF96_13265</name>
</gene>
<dbReference type="OrthoDB" id="9815953at2"/>
<dbReference type="InterPro" id="IPR023430">
    <property type="entry name" value="Pept_HybD-like_dom_sf"/>
</dbReference>
<dbReference type="EMBL" id="CP016379">
    <property type="protein sequence ID" value="AZR74285.1"/>
    <property type="molecule type" value="Genomic_DNA"/>
</dbReference>
<dbReference type="SUPFAM" id="SSF53163">
    <property type="entry name" value="HybD-like"/>
    <property type="match status" value="1"/>
</dbReference>
<accession>A0A3S9T1A5</accession>
<protein>
    <submittedName>
        <fullName evidence="1">Spore protease YyaC</fullName>
    </submittedName>
</protein>
<dbReference type="Proteomes" id="UP000267250">
    <property type="component" value="Chromosome"/>
</dbReference>